<evidence type="ECO:0000259" key="2">
    <source>
        <dbReference type="Pfam" id="PF04536"/>
    </source>
</evidence>
<feature type="transmembrane region" description="Helical" evidence="1">
    <location>
        <begin position="41"/>
        <end position="63"/>
    </location>
</feature>
<keyword evidence="1" id="KW-1133">Transmembrane helix</keyword>
<dbReference type="Proteomes" id="UP000241440">
    <property type="component" value="Unassembled WGS sequence"/>
</dbReference>
<dbReference type="InterPro" id="IPR007621">
    <property type="entry name" value="TPM_dom"/>
</dbReference>
<comment type="caution">
    <text evidence="3">The sequence shown here is derived from an EMBL/GenBank/DDBJ whole genome shotgun (WGS) entry which is preliminary data.</text>
</comment>
<dbReference type="AlphaFoldDB" id="A0A855SG31"/>
<protein>
    <recommendedName>
        <fullName evidence="2">TPM domain-containing protein</fullName>
    </recommendedName>
</protein>
<evidence type="ECO:0000256" key="1">
    <source>
        <dbReference type="SAM" id="Phobius"/>
    </source>
</evidence>
<keyword evidence="1" id="KW-0472">Membrane</keyword>
<reference evidence="3 4" key="1">
    <citation type="submission" date="2018-01" db="EMBL/GenBank/DDBJ databases">
        <title>Whole genome sequencing of Histamine producing bacteria.</title>
        <authorList>
            <person name="Butler K."/>
        </authorList>
    </citation>
    <scope>NUCLEOTIDE SEQUENCE [LARGE SCALE GENOMIC DNA]</scope>
    <source>
        <strain evidence="3 4">A2-1</strain>
    </source>
</reference>
<feature type="transmembrane region" description="Helical" evidence="1">
    <location>
        <begin position="69"/>
        <end position="89"/>
    </location>
</feature>
<sequence length="208" mass="23501">MVNLKLFTNEQLETISQAIGEIEKTTDAELMTVVATKADDYYFVPTLWAAIIALFIPALLNFLPFWLELNDVLLCQLVGFIAFTLLFRIPAIKYRLVPKAVKHRRASLVAREQFLANGIHRTKQHLGVMIFVCEAEHYVEILTDFGISEQISDEAWSSIVADFTTNVRAGKTYEGFLQCLEQSSKLLANAYPLTENKNELPNCLVVIS</sequence>
<dbReference type="Gene3D" id="3.10.310.50">
    <property type="match status" value="1"/>
</dbReference>
<dbReference type="Pfam" id="PF04536">
    <property type="entry name" value="TPM_phosphatase"/>
    <property type="match status" value="1"/>
</dbReference>
<dbReference type="EMBL" id="PYOY01000002">
    <property type="protein sequence ID" value="PSX08686.1"/>
    <property type="molecule type" value="Genomic_DNA"/>
</dbReference>
<name>A0A855SG31_PHOAN</name>
<accession>A0A855SG31</accession>
<evidence type="ECO:0000313" key="4">
    <source>
        <dbReference type="Proteomes" id="UP000241440"/>
    </source>
</evidence>
<organism evidence="3 4">
    <name type="scientific">Photobacterium angustum</name>
    <dbReference type="NCBI Taxonomy" id="661"/>
    <lineage>
        <taxon>Bacteria</taxon>
        <taxon>Pseudomonadati</taxon>
        <taxon>Pseudomonadota</taxon>
        <taxon>Gammaproteobacteria</taxon>
        <taxon>Vibrionales</taxon>
        <taxon>Vibrionaceae</taxon>
        <taxon>Photobacterium</taxon>
    </lineage>
</organism>
<dbReference type="RefSeq" id="WP_045082363.1">
    <property type="nucleotide sequence ID" value="NZ_JZSN01000004.1"/>
</dbReference>
<gene>
    <name evidence="3" type="ORF">C0W41_06260</name>
</gene>
<keyword evidence="1" id="KW-0812">Transmembrane</keyword>
<feature type="domain" description="TPM" evidence="2">
    <location>
        <begin position="109"/>
        <end position="182"/>
    </location>
</feature>
<dbReference type="GeneID" id="61230218"/>
<proteinExistence type="predicted"/>
<evidence type="ECO:0000313" key="3">
    <source>
        <dbReference type="EMBL" id="PSX08686.1"/>
    </source>
</evidence>